<dbReference type="InterPro" id="IPR023198">
    <property type="entry name" value="PGP-like_dom2"/>
</dbReference>
<name>A0ABT9IXX9_9BACL</name>
<dbReference type="SUPFAM" id="SSF56784">
    <property type="entry name" value="HAD-like"/>
    <property type="match status" value="1"/>
</dbReference>
<dbReference type="InterPro" id="IPR041492">
    <property type="entry name" value="HAD_2"/>
</dbReference>
<dbReference type="GO" id="GO:0016787">
    <property type="term" value="F:hydrolase activity"/>
    <property type="evidence" value="ECO:0007669"/>
    <property type="project" value="UniProtKB-KW"/>
</dbReference>
<keyword evidence="1" id="KW-0378">Hydrolase</keyword>
<evidence type="ECO:0000313" key="1">
    <source>
        <dbReference type="EMBL" id="MDP5274216.1"/>
    </source>
</evidence>
<dbReference type="InterPro" id="IPR006439">
    <property type="entry name" value="HAD-SF_hydro_IA"/>
</dbReference>
<dbReference type="EMBL" id="JAVAMP010000002">
    <property type="protein sequence ID" value="MDP5274216.1"/>
    <property type="molecule type" value="Genomic_DNA"/>
</dbReference>
<comment type="caution">
    <text evidence="1">The sequence shown here is derived from an EMBL/GenBank/DDBJ whole genome shotgun (WGS) entry which is preliminary data.</text>
</comment>
<gene>
    <name evidence="1" type="ORF">Q5Y73_08860</name>
</gene>
<dbReference type="Pfam" id="PF13419">
    <property type="entry name" value="HAD_2"/>
    <property type="match status" value="1"/>
</dbReference>
<organism evidence="1 2">
    <name type="scientific">Chengkuizengella axinellae</name>
    <dbReference type="NCBI Taxonomy" id="3064388"/>
    <lineage>
        <taxon>Bacteria</taxon>
        <taxon>Bacillati</taxon>
        <taxon>Bacillota</taxon>
        <taxon>Bacilli</taxon>
        <taxon>Bacillales</taxon>
        <taxon>Paenibacillaceae</taxon>
        <taxon>Chengkuizengella</taxon>
    </lineage>
</organism>
<accession>A0ABT9IXX9</accession>
<dbReference type="Gene3D" id="3.40.50.1000">
    <property type="entry name" value="HAD superfamily/HAD-like"/>
    <property type="match status" value="1"/>
</dbReference>
<dbReference type="PANTHER" id="PTHR47478">
    <property type="match status" value="1"/>
</dbReference>
<dbReference type="Gene3D" id="1.10.150.240">
    <property type="entry name" value="Putative phosphatase, domain 2"/>
    <property type="match status" value="1"/>
</dbReference>
<reference evidence="1 2" key="1">
    <citation type="submission" date="2023-08" db="EMBL/GenBank/DDBJ databases">
        <authorList>
            <person name="Park J.-S."/>
        </authorList>
    </citation>
    <scope>NUCLEOTIDE SEQUENCE [LARGE SCALE GENOMIC DNA]</scope>
    <source>
        <strain evidence="1 2">2205SS18-9</strain>
    </source>
</reference>
<protein>
    <submittedName>
        <fullName evidence="1">HAD-IA family hydrolase</fullName>
    </submittedName>
</protein>
<proteinExistence type="predicted"/>
<evidence type="ECO:0000313" key="2">
    <source>
        <dbReference type="Proteomes" id="UP001231941"/>
    </source>
</evidence>
<dbReference type="NCBIfam" id="TIGR01549">
    <property type="entry name" value="HAD-SF-IA-v1"/>
    <property type="match status" value="1"/>
</dbReference>
<sequence length="206" mass="24627">MKKVCHKFDLLNDVNPWESFWEIYQKYNSHYWKHRQELNLNREAILEHSFEKTLNKLNFEKLLSKSLADHYWSYFCSTYYYEENAIELISYLHPKYSLGLITNGYSDSQRKRLEVSGLIPYLSSIVISDEVKVMKPNKQIFDISFTQLNRLNDEVLYIGDSILHDFQGAKNAEIDFCFYNRNNLKIIGHEEPKYIINSLEELFNIL</sequence>
<dbReference type="Proteomes" id="UP001231941">
    <property type="component" value="Unassembled WGS sequence"/>
</dbReference>
<dbReference type="InterPro" id="IPR052550">
    <property type="entry name" value="Pyrimidine_5'-ntase_YjjG"/>
</dbReference>
<dbReference type="InterPro" id="IPR036412">
    <property type="entry name" value="HAD-like_sf"/>
</dbReference>
<dbReference type="PANTHER" id="PTHR47478:SF1">
    <property type="entry name" value="PYRIMIDINE 5'-NUCLEOTIDASE YJJG"/>
    <property type="match status" value="1"/>
</dbReference>
<dbReference type="InterPro" id="IPR023214">
    <property type="entry name" value="HAD_sf"/>
</dbReference>
<keyword evidence="2" id="KW-1185">Reference proteome</keyword>
<dbReference type="RefSeq" id="WP_305991501.1">
    <property type="nucleotide sequence ID" value="NZ_JAVAMP010000002.1"/>
</dbReference>